<dbReference type="InterPro" id="IPR002541">
    <property type="entry name" value="Cyt_c_assembly"/>
</dbReference>
<protein>
    <submittedName>
        <fullName evidence="3">Cytochrome c biogenesis protein CcsA</fullName>
    </submittedName>
</protein>
<name>A0ABY4AMA2_9BURK</name>
<dbReference type="RefSeq" id="WP_243479168.1">
    <property type="nucleotide sequence ID" value="NZ_CP063982.1"/>
</dbReference>
<keyword evidence="4" id="KW-1185">Reference proteome</keyword>
<gene>
    <name evidence="3" type="primary">ccsA</name>
    <name evidence="3" type="ORF">DHf2319_02165</name>
</gene>
<keyword evidence="1" id="KW-0812">Transmembrane</keyword>
<reference evidence="3 4" key="1">
    <citation type="submission" date="2020-11" db="EMBL/GenBank/DDBJ databases">
        <title>Algicoccus daihaiensis sp.nov., isolated from Daihai Lake in Inner Mongolia.</title>
        <authorList>
            <person name="Kai J."/>
        </authorList>
    </citation>
    <scope>NUCLEOTIDE SEQUENCE [LARGE SCALE GENOMIC DNA]</scope>
    <source>
        <strain evidence="4">f23</strain>
    </source>
</reference>
<feature type="transmembrane region" description="Helical" evidence="1">
    <location>
        <begin position="191"/>
        <end position="216"/>
    </location>
</feature>
<keyword evidence="1" id="KW-0472">Membrane</keyword>
<feature type="transmembrane region" description="Helical" evidence="1">
    <location>
        <begin position="97"/>
        <end position="119"/>
    </location>
</feature>
<organism evidence="3 4">
    <name type="scientific">Orrella daihaiensis</name>
    <dbReference type="NCBI Taxonomy" id="2782176"/>
    <lineage>
        <taxon>Bacteria</taxon>
        <taxon>Pseudomonadati</taxon>
        <taxon>Pseudomonadota</taxon>
        <taxon>Betaproteobacteria</taxon>
        <taxon>Burkholderiales</taxon>
        <taxon>Alcaligenaceae</taxon>
        <taxon>Orrella</taxon>
    </lineage>
</organism>
<feature type="transmembrane region" description="Helical" evidence="1">
    <location>
        <begin position="6"/>
        <end position="26"/>
    </location>
</feature>
<feature type="domain" description="Cytochrome c assembly protein" evidence="2">
    <location>
        <begin position="67"/>
        <end position="280"/>
    </location>
</feature>
<dbReference type="Pfam" id="PF01578">
    <property type="entry name" value="Cytochrom_C_asm"/>
    <property type="match status" value="1"/>
</dbReference>
<dbReference type="Proteomes" id="UP000831607">
    <property type="component" value="Chromosome"/>
</dbReference>
<proteinExistence type="predicted"/>
<sequence length="284" mass="30681">MSTGIVFHAIAAIIYLGLSAVLWGMLQAGKPMEKPELVARWAVLVALVSQAVGLDALVLAGGNLHLSWLLALSVAIWLGLVVFWLESLIVKMDGLLLLLLPAAGVTCLLTALFPGSHLITSAAETALRGHLLLALGAYGLITIAALQSILMAALDHHLHHPRGVVDDASALKRAIGRVLDAQPPLLTQERLLFRIIWIAFGALTLAIVSGGLISLATTSKWLPFDHKTVFTVLSWLTFGMLLLGRHLWGWRGRIALRYTLVGFVFVLLSYTGSRFVIEVLLNRG</sequence>
<feature type="transmembrane region" description="Helical" evidence="1">
    <location>
        <begin position="66"/>
        <end position="85"/>
    </location>
</feature>
<dbReference type="EMBL" id="CP063982">
    <property type="protein sequence ID" value="UOD50756.1"/>
    <property type="molecule type" value="Genomic_DNA"/>
</dbReference>
<evidence type="ECO:0000313" key="3">
    <source>
        <dbReference type="EMBL" id="UOD50756.1"/>
    </source>
</evidence>
<evidence type="ECO:0000259" key="2">
    <source>
        <dbReference type="Pfam" id="PF01578"/>
    </source>
</evidence>
<dbReference type="InterPro" id="IPR052372">
    <property type="entry name" value="YpjD/HemX"/>
</dbReference>
<dbReference type="PANTHER" id="PTHR38034">
    <property type="entry name" value="INNER MEMBRANE PROTEIN YPJD"/>
    <property type="match status" value="1"/>
</dbReference>
<feature type="transmembrane region" description="Helical" evidence="1">
    <location>
        <begin position="255"/>
        <end position="277"/>
    </location>
</feature>
<keyword evidence="1" id="KW-1133">Transmembrane helix</keyword>
<evidence type="ECO:0000313" key="4">
    <source>
        <dbReference type="Proteomes" id="UP000831607"/>
    </source>
</evidence>
<feature type="transmembrane region" description="Helical" evidence="1">
    <location>
        <begin position="228"/>
        <end position="248"/>
    </location>
</feature>
<feature type="transmembrane region" description="Helical" evidence="1">
    <location>
        <begin position="131"/>
        <end position="154"/>
    </location>
</feature>
<accession>A0ABY4AMA2</accession>
<dbReference type="PANTHER" id="PTHR38034:SF1">
    <property type="entry name" value="INNER MEMBRANE PROTEIN YPJD"/>
    <property type="match status" value="1"/>
</dbReference>
<feature type="transmembrane region" description="Helical" evidence="1">
    <location>
        <begin position="38"/>
        <end position="60"/>
    </location>
</feature>
<evidence type="ECO:0000256" key="1">
    <source>
        <dbReference type="SAM" id="Phobius"/>
    </source>
</evidence>